<accession>V9Z420</accession>
<dbReference type="CDD" id="cd02042">
    <property type="entry name" value="ParAB_family"/>
    <property type="match status" value="1"/>
</dbReference>
<evidence type="ECO:0000313" key="2">
    <source>
        <dbReference type="EMBL" id="AHE38833.1"/>
    </source>
</evidence>
<dbReference type="InterPro" id="IPR050678">
    <property type="entry name" value="DNA_Partitioning_ATPase"/>
</dbReference>
<proteinExistence type="predicted"/>
<dbReference type="PANTHER" id="PTHR13696">
    <property type="entry name" value="P-LOOP CONTAINING NUCLEOSIDE TRIPHOSPHATE HYDROLASE"/>
    <property type="match status" value="1"/>
</dbReference>
<feature type="domain" description="AAA" evidence="1">
    <location>
        <begin position="5"/>
        <end position="192"/>
    </location>
</feature>
<protein>
    <submittedName>
        <fullName evidence="2">Chromosome partitioning ATPase</fullName>
    </submittedName>
</protein>
<geneLocation type="plasmid" evidence="2">
    <name>pFRL3</name>
</geneLocation>
<dbReference type="PANTHER" id="PTHR13696:SF52">
    <property type="entry name" value="PARA FAMILY PROTEIN CT_582"/>
    <property type="match status" value="1"/>
</dbReference>
<dbReference type="Pfam" id="PF13614">
    <property type="entry name" value="AAA_31"/>
    <property type="match status" value="1"/>
</dbReference>
<dbReference type="EMBL" id="KF602048">
    <property type="protein sequence ID" value="AHE38833.1"/>
    <property type="molecule type" value="Genomic_DNA"/>
</dbReference>
<dbReference type="SUPFAM" id="SSF52540">
    <property type="entry name" value="P-loop containing nucleoside triphosphate hydrolases"/>
    <property type="match status" value="1"/>
</dbReference>
<organism evidence="2">
    <name type="scientific">Streptomyces sp. FR1</name>
    <dbReference type="NCBI Taxonomy" id="349971"/>
    <lineage>
        <taxon>Bacteria</taxon>
        <taxon>Bacillati</taxon>
        <taxon>Actinomycetota</taxon>
        <taxon>Actinomycetes</taxon>
        <taxon>Kitasatosporales</taxon>
        <taxon>Streptomycetaceae</taxon>
        <taxon>Streptomyces</taxon>
    </lineage>
</organism>
<name>V9Z420_9ACTN</name>
<keyword evidence="2" id="KW-0614">Plasmid</keyword>
<gene>
    <name evidence="2" type="ORF">pFRL3_56</name>
</gene>
<dbReference type="InterPro" id="IPR027417">
    <property type="entry name" value="P-loop_NTPase"/>
</dbReference>
<evidence type="ECO:0000259" key="1">
    <source>
        <dbReference type="Pfam" id="PF13614"/>
    </source>
</evidence>
<sequence length="301" mass="32637">MIMTRILAIATQKGGVGKTSTAVNLGCRLAMDGANVLIVDLEPQAQAGSALGVNLVSEDDIRRSLGLALTDSLTKAGSRESLSKIAFDRDELVSEYEGGRLAVLASEESTMTAAQNAFVTRPYSDTPILRRRLLHEFAGEFDYILIDTPPAVSSLNAVGLAAADAVISLVNPEYPTIKGAMILKEAVQAVENLTAGECKPRFLGAFMNRSNPESAWTVEDLNILEMMITGGLYPYVTDIRRDRRISRAYFDGRPAVLQHPNQSCGKQYTDLLQEVLDRMDTPEAAWPIAQLPGDGEDDSDD</sequence>
<dbReference type="Gene3D" id="3.40.50.300">
    <property type="entry name" value="P-loop containing nucleotide triphosphate hydrolases"/>
    <property type="match status" value="1"/>
</dbReference>
<reference evidence="2" key="1">
    <citation type="submission" date="2013-09" db="EMBL/GenBank/DDBJ databases">
        <title>Complete nucleotide sequence of Streptomyces linear plasmid pFRL3.</title>
        <authorList>
            <person name="Chen Z."/>
            <person name="Fang P."/>
            <person name="Qin Z."/>
        </authorList>
    </citation>
    <scope>NUCLEOTIDE SEQUENCE</scope>
    <source>
        <plasmid evidence="2">pFRL3</plasmid>
    </source>
</reference>
<dbReference type="AlphaFoldDB" id="V9Z420"/>
<dbReference type="InterPro" id="IPR025669">
    <property type="entry name" value="AAA_dom"/>
</dbReference>